<dbReference type="AlphaFoldDB" id="A0A8B8DRY5"/>
<evidence type="ECO:0000313" key="3">
    <source>
        <dbReference type="Proteomes" id="UP000694844"/>
    </source>
</evidence>
<feature type="domain" description="C-type lectin" evidence="2">
    <location>
        <begin position="28"/>
        <end position="155"/>
    </location>
</feature>
<dbReference type="InterPro" id="IPR016186">
    <property type="entry name" value="C-type_lectin-like/link_sf"/>
</dbReference>
<keyword evidence="3" id="KW-1185">Reference proteome</keyword>
<dbReference type="Proteomes" id="UP000694844">
    <property type="component" value="Chromosome 4"/>
</dbReference>
<keyword evidence="1" id="KW-1133">Transmembrane helix</keyword>
<feature type="transmembrane region" description="Helical" evidence="1">
    <location>
        <begin position="6"/>
        <end position="26"/>
    </location>
</feature>
<evidence type="ECO:0000313" key="4">
    <source>
        <dbReference type="RefSeq" id="XP_022330423.1"/>
    </source>
</evidence>
<proteinExistence type="predicted"/>
<dbReference type="GeneID" id="111128827"/>
<keyword evidence="1" id="KW-0812">Transmembrane</keyword>
<dbReference type="PROSITE" id="PS50041">
    <property type="entry name" value="C_TYPE_LECTIN_2"/>
    <property type="match status" value="1"/>
</dbReference>
<name>A0A8B8DRY5_CRAVI</name>
<protein>
    <submittedName>
        <fullName evidence="4">Perlucin-like protein isoform X1</fullName>
    </submittedName>
</protein>
<dbReference type="PANTHER" id="PTHR22801">
    <property type="entry name" value="LITHOSTATHINE"/>
    <property type="match status" value="1"/>
</dbReference>
<dbReference type="InterPro" id="IPR016187">
    <property type="entry name" value="CTDL_fold"/>
</dbReference>
<accession>A0A8B8DRY5</accession>
<keyword evidence="1" id="KW-0472">Membrane</keyword>
<sequence>MTGHCLIFVWIYIAVAVVWSCPAGWIKHGPACYHMGPEEETWFDGMVGKHKKMCQIHGSSLASVESQEENNFIVGLMRNSHKTVVWLGGSDWTVEGKFVWEPYGDDITYSNYAPGEPNNYHGAEDCLLIDGSSLKNFSFTWDDRNCDDQHYYICKQMDDVTGNLVG</sequence>
<dbReference type="InterPro" id="IPR050801">
    <property type="entry name" value="Ca-Dep_Lectins_ImmuneDev"/>
</dbReference>
<gene>
    <name evidence="4" type="primary">LOC111128827</name>
</gene>
<organism evidence="3 4">
    <name type="scientific">Crassostrea virginica</name>
    <name type="common">Eastern oyster</name>
    <dbReference type="NCBI Taxonomy" id="6565"/>
    <lineage>
        <taxon>Eukaryota</taxon>
        <taxon>Metazoa</taxon>
        <taxon>Spiralia</taxon>
        <taxon>Lophotrochozoa</taxon>
        <taxon>Mollusca</taxon>
        <taxon>Bivalvia</taxon>
        <taxon>Autobranchia</taxon>
        <taxon>Pteriomorphia</taxon>
        <taxon>Ostreida</taxon>
        <taxon>Ostreoidea</taxon>
        <taxon>Ostreidae</taxon>
        <taxon>Crassostrea</taxon>
    </lineage>
</organism>
<dbReference type="PANTHER" id="PTHR22801:SF63">
    <property type="entry name" value="C-TYPE LECTIN DOMAIN-CONTAINING PROTEIN"/>
    <property type="match status" value="1"/>
</dbReference>
<dbReference type="RefSeq" id="XP_022330423.1">
    <property type="nucleotide sequence ID" value="XM_022474715.1"/>
</dbReference>
<dbReference type="OrthoDB" id="6090026at2759"/>
<dbReference type="KEGG" id="cvn:111128827"/>
<dbReference type="Pfam" id="PF00059">
    <property type="entry name" value="Lectin_C"/>
    <property type="match status" value="1"/>
</dbReference>
<dbReference type="SUPFAM" id="SSF56436">
    <property type="entry name" value="C-type lectin-like"/>
    <property type="match status" value="1"/>
</dbReference>
<dbReference type="CDD" id="cd00037">
    <property type="entry name" value="CLECT"/>
    <property type="match status" value="1"/>
</dbReference>
<dbReference type="SMART" id="SM00034">
    <property type="entry name" value="CLECT"/>
    <property type="match status" value="1"/>
</dbReference>
<evidence type="ECO:0000259" key="2">
    <source>
        <dbReference type="PROSITE" id="PS50041"/>
    </source>
</evidence>
<reference evidence="4" key="1">
    <citation type="submission" date="2025-08" db="UniProtKB">
        <authorList>
            <consortium name="RefSeq"/>
        </authorList>
    </citation>
    <scope>IDENTIFICATION</scope>
    <source>
        <tissue evidence="4">Whole sample</tissue>
    </source>
</reference>
<evidence type="ECO:0000256" key="1">
    <source>
        <dbReference type="SAM" id="Phobius"/>
    </source>
</evidence>
<dbReference type="InterPro" id="IPR001304">
    <property type="entry name" value="C-type_lectin-like"/>
</dbReference>
<dbReference type="Gene3D" id="3.10.100.10">
    <property type="entry name" value="Mannose-Binding Protein A, subunit A"/>
    <property type="match status" value="1"/>
</dbReference>